<dbReference type="GO" id="GO:0001725">
    <property type="term" value="C:stress fiber"/>
    <property type="evidence" value="ECO:0007669"/>
    <property type="project" value="TreeGrafter"/>
</dbReference>
<dbReference type="PROSITE" id="PS51460">
    <property type="entry name" value="GAR"/>
    <property type="match status" value="1"/>
</dbReference>
<dbReference type="SMART" id="SM00033">
    <property type="entry name" value="CH"/>
    <property type="match status" value="1"/>
</dbReference>
<dbReference type="Gene3D" id="3.30.920.20">
    <property type="entry name" value="Gas2-like domain"/>
    <property type="match status" value="1"/>
</dbReference>
<gene>
    <name evidence="8" type="ORF">GE061_003766</name>
</gene>
<dbReference type="GO" id="GO:0008093">
    <property type="term" value="F:cytoskeletal anchor activity"/>
    <property type="evidence" value="ECO:0007669"/>
    <property type="project" value="TreeGrafter"/>
</dbReference>
<keyword evidence="2" id="KW-0963">Cytoplasm</keyword>
<comment type="similarity">
    <text evidence="4">Belongs to the GAS2 family.</text>
</comment>
<keyword evidence="3" id="KW-0206">Cytoskeleton</keyword>
<name>A0A8S9X4Q3_APOLU</name>
<feature type="region of interest" description="Disordered" evidence="5">
    <location>
        <begin position="239"/>
        <end position="327"/>
    </location>
</feature>
<evidence type="ECO:0000256" key="2">
    <source>
        <dbReference type="ARBA" id="ARBA00022490"/>
    </source>
</evidence>
<dbReference type="SUPFAM" id="SSF47576">
    <property type="entry name" value="Calponin-homology domain, CH-domain"/>
    <property type="match status" value="1"/>
</dbReference>
<feature type="compositionally biased region" description="Basic and acidic residues" evidence="5">
    <location>
        <begin position="314"/>
        <end position="326"/>
    </location>
</feature>
<dbReference type="Pfam" id="PF00307">
    <property type="entry name" value="CH"/>
    <property type="match status" value="1"/>
</dbReference>
<dbReference type="GO" id="GO:0031110">
    <property type="term" value="P:regulation of microtubule polymerization or depolymerization"/>
    <property type="evidence" value="ECO:0007669"/>
    <property type="project" value="TreeGrafter"/>
</dbReference>
<feature type="domain" description="GAR" evidence="7">
    <location>
        <begin position="339"/>
        <end position="411"/>
    </location>
</feature>
<dbReference type="OrthoDB" id="206130at2759"/>
<dbReference type="GO" id="GO:0008017">
    <property type="term" value="F:microtubule binding"/>
    <property type="evidence" value="ECO:0007669"/>
    <property type="project" value="InterPro"/>
</dbReference>
<dbReference type="InterPro" id="IPR003108">
    <property type="entry name" value="GAR_dom"/>
</dbReference>
<keyword evidence="9" id="KW-1185">Reference proteome</keyword>
<evidence type="ECO:0000313" key="9">
    <source>
        <dbReference type="Proteomes" id="UP000466442"/>
    </source>
</evidence>
<dbReference type="InterPro" id="IPR036872">
    <property type="entry name" value="CH_dom_sf"/>
</dbReference>
<protein>
    <recommendedName>
        <fullName evidence="10">GAR domain-containing protein</fullName>
    </recommendedName>
</protein>
<dbReference type="InterPro" id="IPR036534">
    <property type="entry name" value="GAR_dom_sf"/>
</dbReference>
<dbReference type="EMBL" id="WIXP02000011">
    <property type="protein sequence ID" value="KAF6203348.1"/>
    <property type="molecule type" value="Genomic_DNA"/>
</dbReference>
<dbReference type="InterPro" id="IPR001715">
    <property type="entry name" value="CH_dom"/>
</dbReference>
<evidence type="ECO:0000259" key="7">
    <source>
        <dbReference type="PROSITE" id="PS51460"/>
    </source>
</evidence>
<evidence type="ECO:0000256" key="4">
    <source>
        <dbReference type="ARBA" id="ARBA00038441"/>
    </source>
</evidence>
<feature type="domain" description="Calponin-homology (CH)" evidence="6">
    <location>
        <begin position="21"/>
        <end position="155"/>
    </location>
</feature>
<organism evidence="8 9">
    <name type="scientific">Apolygus lucorum</name>
    <name type="common">Small green plant bug</name>
    <name type="synonym">Lygocoris lucorum</name>
    <dbReference type="NCBI Taxonomy" id="248454"/>
    <lineage>
        <taxon>Eukaryota</taxon>
        <taxon>Metazoa</taxon>
        <taxon>Ecdysozoa</taxon>
        <taxon>Arthropoda</taxon>
        <taxon>Hexapoda</taxon>
        <taxon>Insecta</taxon>
        <taxon>Pterygota</taxon>
        <taxon>Neoptera</taxon>
        <taxon>Paraneoptera</taxon>
        <taxon>Hemiptera</taxon>
        <taxon>Heteroptera</taxon>
        <taxon>Panheteroptera</taxon>
        <taxon>Cimicomorpha</taxon>
        <taxon>Miridae</taxon>
        <taxon>Mirini</taxon>
        <taxon>Apolygus</taxon>
    </lineage>
</organism>
<dbReference type="GO" id="GO:0005884">
    <property type="term" value="C:actin filament"/>
    <property type="evidence" value="ECO:0007669"/>
    <property type="project" value="TreeGrafter"/>
</dbReference>
<dbReference type="PROSITE" id="PS50021">
    <property type="entry name" value="CH"/>
    <property type="match status" value="1"/>
</dbReference>
<evidence type="ECO:0000256" key="5">
    <source>
        <dbReference type="SAM" id="MobiDB-lite"/>
    </source>
</evidence>
<evidence type="ECO:0000256" key="1">
    <source>
        <dbReference type="ARBA" id="ARBA00004245"/>
    </source>
</evidence>
<proteinExistence type="inferred from homology"/>
<evidence type="ECO:0000313" key="8">
    <source>
        <dbReference type="EMBL" id="KAF6203348.1"/>
    </source>
</evidence>
<dbReference type="PANTHER" id="PTHR46756:SF18">
    <property type="entry name" value="GAS2-LIKE PROTEIN PICKLED EGGS"/>
    <property type="match status" value="1"/>
</dbReference>
<dbReference type="SUPFAM" id="SSF143575">
    <property type="entry name" value="GAS2 domain-like"/>
    <property type="match status" value="1"/>
</dbReference>
<dbReference type="GO" id="GO:0051764">
    <property type="term" value="P:actin crosslink formation"/>
    <property type="evidence" value="ECO:0007669"/>
    <property type="project" value="TreeGrafter"/>
</dbReference>
<dbReference type="PANTHER" id="PTHR46756">
    <property type="entry name" value="TRANSGELIN"/>
    <property type="match status" value="1"/>
</dbReference>
<comment type="subcellular location">
    <subcellularLocation>
        <location evidence="1">Cytoplasm</location>
        <location evidence="1">Cytoskeleton</location>
    </subcellularLocation>
</comment>
<evidence type="ECO:0000259" key="6">
    <source>
        <dbReference type="PROSITE" id="PS50021"/>
    </source>
</evidence>
<dbReference type="Proteomes" id="UP000466442">
    <property type="component" value="Unassembled WGS sequence"/>
</dbReference>
<dbReference type="CDD" id="cd21268">
    <property type="entry name" value="CH_GAS2L1_2"/>
    <property type="match status" value="1"/>
</dbReference>
<evidence type="ECO:0008006" key="10">
    <source>
        <dbReference type="Google" id="ProtNLM"/>
    </source>
</evidence>
<accession>A0A8S9X4Q3</accession>
<dbReference type="GO" id="GO:0005737">
    <property type="term" value="C:cytoplasm"/>
    <property type="evidence" value="ECO:0007669"/>
    <property type="project" value="TreeGrafter"/>
</dbReference>
<dbReference type="GO" id="GO:0001578">
    <property type="term" value="P:microtubule bundle formation"/>
    <property type="evidence" value="ECO:0007669"/>
    <property type="project" value="TreeGrafter"/>
</dbReference>
<dbReference type="GO" id="GO:0051015">
    <property type="term" value="F:actin filament binding"/>
    <property type="evidence" value="ECO:0007669"/>
    <property type="project" value="TreeGrafter"/>
</dbReference>
<evidence type="ECO:0000256" key="3">
    <source>
        <dbReference type="ARBA" id="ARBA00023212"/>
    </source>
</evidence>
<dbReference type="GO" id="GO:1904825">
    <property type="term" value="P:protein localization to microtubule plus-end"/>
    <property type="evidence" value="ECO:0007669"/>
    <property type="project" value="TreeGrafter"/>
</dbReference>
<reference evidence="8" key="1">
    <citation type="journal article" date="2021" name="Mol. Ecol. Resour.">
        <title>Apolygus lucorum genome provides insights into omnivorousness and mesophyll feeding.</title>
        <authorList>
            <person name="Liu Y."/>
            <person name="Liu H."/>
            <person name="Wang H."/>
            <person name="Huang T."/>
            <person name="Liu B."/>
            <person name="Yang B."/>
            <person name="Yin L."/>
            <person name="Li B."/>
            <person name="Zhang Y."/>
            <person name="Zhang S."/>
            <person name="Jiang F."/>
            <person name="Zhang X."/>
            <person name="Ren Y."/>
            <person name="Wang B."/>
            <person name="Wang S."/>
            <person name="Lu Y."/>
            <person name="Wu K."/>
            <person name="Fan W."/>
            <person name="Wang G."/>
        </authorList>
    </citation>
    <scope>NUCLEOTIDE SEQUENCE</scope>
    <source>
        <strain evidence="8">12Hb</strain>
    </source>
</reference>
<dbReference type="Pfam" id="PF02187">
    <property type="entry name" value="GAS2"/>
    <property type="match status" value="1"/>
</dbReference>
<comment type="caution">
    <text evidence="8">The sequence shown here is derived from an EMBL/GenBank/DDBJ whole genome shotgun (WGS) entry which is preliminary data.</text>
</comment>
<dbReference type="Gene3D" id="1.10.418.10">
    <property type="entry name" value="Calponin-like domain"/>
    <property type="match status" value="1"/>
</dbReference>
<sequence length="445" mass="50266">MAVMVEQRPLKPFKSSDEYLWAMKEDLAEWMNKLYPNLYMSAEVFMERLETGVVLCKHTDRVREYAQKYVARKEIQRKTGSEKVTNILSHPPLKCNLSAKRETFFSRDNVSNFITWCRKALKIIDCLLFETDDLIMRKNEKHVIFCLLEVARYGSRIGMPVPTLVMLEREIDKEIANDNDEVVLSEDESEYEIGSMHGNDIAENIEIITKDIGGANYEFEPEDIGAPNNVSVPEDIDAANSESVPEDIGAANNESVPEDIGTANDESVPEDISAENNESVAEDISAANNESVPEDISAANNESVPEGGSTTDNDSIKEDRGEKTHSVPEIVLHQQIVTNDLKNVDDIVRVLLEGCTCPKQYPMTRISEGKYRIGDSKVLIFVRLLRNHVMVRVGGGWDTLEHYLEKHDPCRHRQTTGSTLSRVRPGTPNRLTDICKARVTYERKT</sequence>
<feature type="compositionally biased region" description="Polar residues" evidence="5">
    <location>
        <begin position="298"/>
        <end position="313"/>
    </location>
</feature>
<dbReference type="GO" id="GO:0035371">
    <property type="term" value="C:microtubule plus-end"/>
    <property type="evidence" value="ECO:0007669"/>
    <property type="project" value="TreeGrafter"/>
</dbReference>
<dbReference type="AlphaFoldDB" id="A0A8S9X4Q3"/>
<dbReference type="SMART" id="SM00243">
    <property type="entry name" value="GAS2"/>
    <property type="match status" value="1"/>
</dbReference>